<evidence type="ECO:0000256" key="3">
    <source>
        <dbReference type="HAMAP-Rule" id="MF_00222"/>
    </source>
</evidence>
<feature type="binding site" evidence="3">
    <location>
        <position position="86"/>
    </location>
    <ligand>
        <name>shikimate</name>
        <dbReference type="ChEBI" id="CHEBI:36208"/>
    </ligand>
</feature>
<dbReference type="Pfam" id="PF01262">
    <property type="entry name" value="AlaDh_PNT_C"/>
    <property type="match status" value="1"/>
</dbReference>
<dbReference type="GO" id="GO:0009073">
    <property type="term" value="P:aromatic amino acid family biosynthetic process"/>
    <property type="evidence" value="ECO:0007669"/>
    <property type="project" value="UniProtKB-KW"/>
</dbReference>
<evidence type="ECO:0000313" key="7">
    <source>
        <dbReference type="EMBL" id="ORI97908.1"/>
    </source>
</evidence>
<comment type="caution">
    <text evidence="3">Lacks conserved residue(s) required for the propagation of feature annotation.</text>
</comment>
<dbReference type="eggNOG" id="COG0169">
    <property type="taxonomic scope" value="Bacteria"/>
</dbReference>
<comment type="caution">
    <text evidence="7">The sequence shown here is derived from an EMBL/GenBank/DDBJ whole genome shotgun (WGS) entry which is preliminary data.</text>
</comment>
<dbReference type="InterPro" id="IPR036291">
    <property type="entry name" value="NAD(P)-bd_dom_sf"/>
</dbReference>
<feature type="domain" description="Alanine dehydrogenase/pyridine nucleotide transhydrogenase NAD(H)-binding" evidence="4">
    <location>
        <begin position="116"/>
        <end position="220"/>
    </location>
</feature>
<feature type="domain" description="Shikimate dehydrogenase substrate binding N-terminal" evidence="5">
    <location>
        <begin position="6"/>
        <end position="88"/>
    </location>
</feature>
<organism evidence="7 8">
    <name type="scientific">Leuconostoc pseudomesenteroides</name>
    <dbReference type="NCBI Taxonomy" id="33968"/>
    <lineage>
        <taxon>Bacteria</taxon>
        <taxon>Bacillati</taxon>
        <taxon>Bacillota</taxon>
        <taxon>Bacilli</taxon>
        <taxon>Lactobacillales</taxon>
        <taxon>Lactobacillaceae</taxon>
        <taxon>Leuconostoc</taxon>
    </lineage>
</organism>
<sequence>MTLYGLLAYPAGHSLSPKMQNAMIDAAHIDAYYQSFDVAPQLFEQAIVGLKTLQINGFNVSTPYKNQIINYLDDISPLAQRLQAVNTVKRIKNRLVGTNTDGDGFWQSIKRQQPKEKIVVIGTGGAARAIIASAREYGVRNISVFNRAHQNWSQHETEIAYLSQGIGHLEDLADNQALTQALRQTDMLINATTVGMNDARTLLTDYQLSLMPLHSLVVDIIYRNQQTALLKSASQRGLLTMNGVSMLVNQGALSFEYWFDQPANRRLMAAAITS</sequence>
<comment type="catalytic activity">
    <reaction evidence="3">
        <text>shikimate + NADP(+) = 3-dehydroshikimate + NADPH + H(+)</text>
        <dbReference type="Rhea" id="RHEA:17737"/>
        <dbReference type="ChEBI" id="CHEBI:15378"/>
        <dbReference type="ChEBI" id="CHEBI:16630"/>
        <dbReference type="ChEBI" id="CHEBI:36208"/>
        <dbReference type="ChEBI" id="CHEBI:57783"/>
        <dbReference type="ChEBI" id="CHEBI:58349"/>
        <dbReference type="EC" id="1.1.1.25"/>
    </reaction>
</comment>
<dbReference type="Gene3D" id="3.40.50.720">
    <property type="entry name" value="NAD(P)-binding Rossmann-like Domain"/>
    <property type="match status" value="1"/>
</dbReference>
<dbReference type="InterPro" id="IPR007698">
    <property type="entry name" value="AlaDH/PNT_NAD(H)-bd"/>
</dbReference>
<evidence type="ECO:0000256" key="2">
    <source>
        <dbReference type="ARBA" id="ARBA00023141"/>
    </source>
</evidence>
<dbReference type="GO" id="GO:0009423">
    <property type="term" value="P:chorismate biosynthetic process"/>
    <property type="evidence" value="ECO:0007669"/>
    <property type="project" value="UniProtKB-UniRule"/>
</dbReference>
<feature type="active site" description="Proton acceptor" evidence="3">
    <location>
        <position position="65"/>
    </location>
</feature>
<evidence type="ECO:0000313" key="8">
    <source>
        <dbReference type="Proteomes" id="UP000192288"/>
    </source>
</evidence>
<feature type="binding site" evidence="3">
    <location>
        <position position="243"/>
    </location>
    <ligand>
        <name>NADP(+)</name>
        <dbReference type="ChEBI" id="CHEBI:58349"/>
    </ligand>
</feature>
<dbReference type="CDD" id="cd01065">
    <property type="entry name" value="NAD_bind_Shikimate_DH"/>
    <property type="match status" value="1"/>
</dbReference>
<name>A0A1X0VDY1_LEUPS</name>
<evidence type="ECO:0000259" key="5">
    <source>
        <dbReference type="Pfam" id="PF08501"/>
    </source>
</evidence>
<dbReference type="STRING" id="33968.BMS77_08780"/>
<dbReference type="SUPFAM" id="SSF51735">
    <property type="entry name" value="NAD(P)-binding Rossmann-fold domains"/>
    <property type="match status" value="1"/>
</dbReference>
<feature type="binding site" evidence="3">
    <location>
        <position position="101"/>
    </location>
    <ligand>
        <name>shikimate</name>
        <dbReference type="ChEBI" id="CHEBI:36208"/>
    </ligand>
</feature>
<dbReference type="RefSeq" id="WP_004910414.1">
    <property type="nucleotide sequence ID" value="NZ_MPLS01000012.1"/>
</dbReference>
<evidence type="ECO:0000259" key="4">
    <source>
        <dbReference type="Pfam" id="PF01262"/>
    </source>
</evidence>
<feature type="binding site" evidence="3">
    <location>
        <begin position="14"/>
        <end position="16"/>
    </location>
    <ligand>
        <name>shikimate</name>
        <dbReference type="ChEBI" id="CHEBI:36208"/>
    </ligand>
</feature>
<protein>
    <recommendedName>
        <fullName evidence="3">Shikimate dehydrogenase (NADP(+))</fullName>
        <shortName evidence="3">SDH</shortName>
        <ecNumber evidence="3">1.1.1.25</ecNumber>
    </recommendedName>
</protein>
<dbReference type="Pfam" id="PF18317">
    <property type="entry name" value="SDH_C"/>
    <property type="match status" value="1"/>
</dbReference>
<dbReference type="EC" id="1.1.1.25" evidence="3"/>
<dbReference type="GO" id="GO:0008652">
    <property type="term" value="P:amino acid biosynthetic process"/>
    <property type="evidence" value="ECO:0007669"/>
    <property type="project" value="UniProtKB-KW"/>
</dbReference>
<comment type="similarity">
    <text evidence="3">Belongs to the shikimate dehydrogenase family.</text>
</comment>
<dbReference type="InterPro" id="IPR022893">
    <property type="entry name" value="Shikimate_DH_fam"/>
</dbReference>
<dbReference type="SUPFAM" id="SSF53223">
    <property type="entry name" value="Aminoacid dehydrogenase-like, N-terminal domain"/>
    <property type="match status" value="1"/>
</dbReference>
<keyword evidence="2 3" id="KW-0057">Aromatic amino acid biosynthesis</keyword>
<comment type="function">
    <text evidence="3">Involved in the biosynthesis of the chorismate, which leads to the biosynthesis of aromatic amino acids. Catalyzes the reversible NADPH linked reduction of 3-dehydroshikimate (DHSA) to yield shikimate (SA).</text>
</comment>
<gene>
    <name evidence="3" type="primary">aroE</name>
    <name evidence="7" type="ORF">BMR96_04835</name>
</gene>
<evidence type="ECO:0000256" key="1">
    <source>
        <dbReference type="ARBA" id="ARBA00004871"/>
    </source>
</evidence>
<dbReference type="HAMAP" id="MF_00222">
    <property type="entry name" value="Shikimate_DH_AroE"/>
    <property type="match status" value="1"/>
</dbReference>
<dbReference type="GO" id="GO:0019632">
    <property type="term" value="P:shikimate metabolic process"/>
    <property type="evidence" value="ECO:0007669"/>
    <property type="project" value="TreeGrafter"/>
</dbReference>
<feature type="binding site" evidence="3">
    <location>
        <position position="222"/>
    </location>
    <ligand>
        <name>shikimate</name>
        <dbReference type="ChEBI" id="CHEBI:36208"/>
    </ligand>
</feature>
<feature type="binding site" evidence="3">
    <location>
        <position position="250"/>
    </location>
    <ligand>
        <name>shikimate</name>
        <dbReference type="ChEBI" id="CHEBI:36208"/>
    </ligand>
</feature>
<evidence type="ECO:0000259" key="6">
    <source>
        <dbReference type="Pfam" id="PF18317"/>
    </source>
</evidence>
<dbReference type="Pfam" id="PF08501">
    <property type="entry name" value="Shikimate_dh_N"/>
    <property type="match status" value="1"/>
</dbReference>
<dbReference type="PANTHER" id="PTHR21089">
    <property type="entry name" value="SHIKIMATE DEHYDROGENASE"/>
    <property type="match status" value="1"/>
</dbReference>
<dbReference type="GO" id="GO:0005829">
    <property type="term" value="C:cytosol"/>
    <property type="evidence" value="ECO:0007669"/>
    <property type="project" value="TreeGrafter"/>
</dbReference>
<keyword evidence="3" id="KW-0028">Amino-acid biosynthesis</keyword>
<proteinExistence type="inferred from homology"/>
<dbReference type="InterPro" id="IPR013708">
    <property type="entry name" value="Shikimate_DH-bd_N"/>
</dbReference>
<keyword evidence="3" id="KW-0521">NADP</keyword>
<feature type="domain" description="SDH C-terminal" evidence="6">
    <location>
        <begin position="243"/>
        <end position="272"/>
    </location>
</feature>
<keyword evidence="3" id="KW-0560">Oxidoreductase</keyword>
<comment type="subunit">
    <text evidence="3">Homodimer.</text>
</comment>
<comment type="pathway">
    <text evidence="1 3">Metabolic intermediate biosynthesis; chorismate biosynthesis; chorismate from D-erythrose 4-phosphate and phosphoenolpyruvate: step 4/7.</text>
</comment>
<dbReference type="Gene3D" id="3.40.50.10860">
    <property type="entry name" value="Leucine Dehydrogenase, chain A, domain 1"/>
    <property type="match status" value="1"/>
</dbReference>
<dbReference type="GO" id="GO:0004764">
    <property type="term" value="F:shikimate 3-dehydrogenase (NADP+) activity"/>
    <property type="evidence" value="ECO:0007669"/>
    <property type="project" value="UniProtKB-UniRule"/>
</dbReference>
<feature type="binding site" evidence="3">
    <location>
        <position position="61"/>
    </location>
    <ligand>
        <name>shikimate</name>
        <dbReference type="ChEBI" id="CHEBI:36208"/>
    </ligand>
</feature>
<dbReference type="EMBL" id="MPLS01000012">
    <property type="protein sequence ID" value="ORI97908.1"/>
    <property type="molecule type" value="Genomic_DNA"/>
</dbReference>
<dbReference type="PANTHER" id="PTHR21089:SF1">
    <property type="entry name" value="BIFUNCTIONAL 3-DEHYDROQUINATE DEHYDRATASE_SHIKIMATE DEHYDROGENASE, CHLOROPLASTIC"/>
    <property type="match status" value="1"/>
</dbReference>
<accession>A0A1X0VDY1</accession>
<reference evidence="7 8" key="1">
    <citation type="journal article" date="2017" name="Front. Microbiol.">
        <title>Genomic Characterization of Dairy Associated Leuconostoc Species and Diversity of Leuconostocs in Undefined Mixed Mesophilic Starter Cultures.</title>
        <authorList>
            <person name="Frantzen C.A."/>
            <person name="Kot W."/>
            <person name="Pedersen T.B."/>
            <person name="Ardo Y.M."/>
            <person name="Broadbent J.R."/>
            <person name="Neve H."/>
            <person name="Hansen L.H."/>
            <person name="Dal Bello F."/>
            <person name="Ostlie H.M."/>
            <person name="Kleppen H.P."/>
            <person name="Vogensen F.K."/>
            <person name="Holo H."/>
        </authorList>
    </citation>
    <scope>NUCLEOTIDE SEQUENCE [LARGE SCALE GENOMIC DNA]</scope>
    <source>
        <strain evidence="7 8">LMGCF08</strain>
    </source>
</reference>
<dbReference type="UniPathway" id="UPA00053">
    <property type="reaction ID" value="UER00087"/>
</dbReference>
<dbReference type="InterPro" id="IPR046346">
    <property type="entry name" value="Aminoacid_DH-like_N_sf"/>
</dbReference>
<dbReference type="Proteomes" id="UP000192288">
    <property type="component" value="Unassembled WGS sequence"/>
</dbReference>
<dbReference type="AlphaFoldDB" id="A0A1X0VDY1"/>
<dbReference type="GO" id="GO:0050661">
    <property type="term" value="F:NADP binding"/>
    <property type="evidence" value="ECO:0007669"/>
    <property type="project" value="TreeGrafter"/>
</dbReference>
<feature type="binding site" evidence="3">
    <location>
        <position position="220"/>
    </location>
    <ligand>
        <name>NADP(+)</name>
        <dbReference type="ChEBI" id="CHEBI:58349"/>
    </ligand>
</feature>
<dbReference type="InterPro" id="IPR041121">
    <property type="entry name" value="SDH_C"/>
</dbReference>